<dbReference type="GeneID" id="22912011"/>
<evidence type="ECO:0000313" key="1">
    <source>
        <dbReference type="EMBL" id="EZG70706.1"/>
    </source>
</evidence>
<dbReference type="Proteomes" id="UP000019763">
    <property type="component" value="Unassembled WGS sequence"/>
</dbReference>
<gene>
    <name evidence="1" type="ORF">GNI_054590</name>
</gene>
<dbReference type="AlphaFoldDB" id="A0A023B923"/>
<dbReference type="VEuPathDB" id="CryptoDB:GNI_054590"/>
<organism evidence="1 2">
    <name type="scientific">Gregarina niphandrodes</name>
    <name type="common">Septate eugregarine</name>
    <dbReference type="NCBI Taxonomy" id="110365"/>
    <lineage>
        <taxon>Eukaryota</taxon>
        <taxon>Sar</taxon>
        <taxon>Alveolata</taxon>
        <taxon>Apicomplexa</taxon>
        <taxon>Conoidasida</taxon>
        <taxon>Gregarinasina</taxon>
        <taxon>Eugregarinorida</taxon>
        <taxon>Gregarinidae</taxon>
        <taxon>Gregarina</taxon>
    </lineage>
</organism>
<evidence type="ECO:0000313" key="2">
    <source>
        <dbReference type="Proteomes" id="UP000019763"/>
    </source>
</evidence>
<proteinExistence type="predicted"/>
<protein>
    <submittedName>
        <fullName evidence="1">Uncharacterized protein</fullName>
    </submittedName>
</protein>
<dbReference type="EMBL" id="AFNH02000416">
    <property type="protein sequence ID" value="EZG70706.1"/>
    <property type="molecule type" value="Genomic_DNA"/>
</dbReference>
<name>A0A023B923_GRENI</name>
<keyword evidence="2" id="KW-1185">Reference proteome</keyword>
<sequence>MRSTPSIKNGTFCAEWAIALLGVKVICPFWDDVSDDETLQLVRLSHLYALAGFSRDWKSSRKLATISVTVQSLRKNGIECALSESALSALLARRRNCLTPTPGCKRVLSLIRAGDVPFIDTRQVAPDSLDRMLHYRLYRKLRFTDKVIDYEFTQDAKALAAKTRDAEHDDVFVALKMRAATYSKPERTRIPVATSRPVPVKTSVGAFPPTLDVSLSWEISPVRCPACKHAAEPISDSVAKQAPVKRPFKCDLSPYYLVPFDLHDEEVAVPEPLVFQLLGKDVAEVVVSDVESTSPELTTPAAAECMSPVAMNPRILGALDEAIGRCWGAQLLRGRASEDQKNLIWEWPSDPRWAQAR</sequence>
<comment type="caution">
    <text evidence="1">The sequence shown here is derived from an EMBL/GenBank/DDBJ whole genome shotgun (WGS) entry which is preliminary data.</text>
</comment>
<accession>A0A023B923</accession>
<dbReference type="RefSeq" id="XP_011129889.1">
    <property type="nucleotide sequence ID" value="XM_011131587.1"/>
</dbReference>
<reference evidence="1" key="1">
    <citation type="submission" date="2013-12" db="EMBL/GenBank/DDBJ databases">
        <authorList>
            <person name="Omoto C.K."/>
            <person name="Sibley D."/>
            <person name="Venepally P."/>
            <person name="Hadjithomas M."/>
            <person name="Karamycheva S."/>
            <person name="Brunk B."/>
            <person name="Roos D."/>
            <person name="Caler E."/>
            <person name="Lorenzi H."/>
        </authorList>
    </citation>
    <scope>NUCLEOTIDE SEQUENCE</scope>
</reference>